<dbReference type="InterPro" id="IPR006585">
    <property type="entry name" value="FTP1"/>
</dbReference>
<keyword evidence="5" id="KW-0430">Lectin</keyword>
<dbReference type="Pfam" id="PF22633">
    <property type="entry name" value="F5_F8_type_C_2"/>
    <property type="match status" value="2"/>
</dbReference>
<evidence type="ECO:0000313" key="9">
    <source>
        <dbReference type="Proteomes" id="UP000694845"/>
    </source>
</evidence>
<dbReference type="GO" id="GO:0001868">
    <property type="term" value="P:regulation of complement activation, lectin pathway"/>
    <property type="evidence" value="ECO:0007669"/>
    <property type="project" value="UniProtKB-ARBA"/>
</dbReference>
<dbReference type="GeneID" id="110990943"/>
<dbReference type="AlphaFoldDB" id="A0A8B8A1Z5"/>
<dbReference type="RefSeq" id="XP_022111709.1">
    <property type="nucleotide sequence ID" value="XM_022256017.1"/>
</dbReference>
<comment type="function">
    <text evidence="1">Acts as a defensive agent. Recognizes blood group fucosylated oligosaccharides including A, B, H and Lewis B-type antigens. Does not recognize Lewis A antigen and has low affinity for monovalent haptens.</text>
</comment>
<feature type="domain" description="Fucolectin tachylectin-4 pentraxin-1" evidence="8">
    <location>
        <begin position="178"/>
        <end position="296"/>
    </location>
</feature>
<dbReference type="GO" id="GO:0046872">
    <property type="term" value="F:metal ion binding"/>
    <property type="evidence" value="ECO:0007669"/>
    <property type="project" value="UniProtKB-KW"/>
</dbReference>
<dbReference type="Proteomes" id="UP000694845">
    <property type="component" value="Unplaced"/>
</dbReference>
<feature type="domain" description="Fucolectin tachylectin-4 pentraxin-1" evidence="8">
    <location>
        <begin position="39"/>
        <end position="176"/>
    </location>
</feature>
<comment type="similarity">
    <text evidence="2">Belongs to the fucolectin family.</text>
</comment>
<evidence type="ECO:0000256" key="3">
    <source>
        <dbReference type="ARBA" id="ARBA00011233"/>
    </source>
</evidence>
<dbReference type="GO" id="GO:0010185">
    <property type="term" value="P:regulation of cellular defense response"/>
    <property type="evidence" value="ECO:0007669"/>
    <property type="project" value="UniProtKB-ARBA"/>
</dbReference>
<dbReference type="OrthoDB" id="547680at2759"/>
<reference evidence="10" key="1">
    <citation type="submission" date="2025-08" db="UniProtKB">
        <authorList>
            <consortium name="RefSeq"/>
        </authorList>
    </citation>
    <scope>IDENTIFICATION</scope>
</reference>
<dbReference type="Gene3D" id="2.60.120.260">
    <property type="entry name" value="Galactose-binding domain-like"/>
    <property type="match status" value="2"/>
</dbReference>
<keyword evidence="7" id="KW-1015">Disulfide bond</keyword>
<protein>
    <submittedName>
        <fullName evidence="10">Uncharacterized protein LOC110990943</fullName>
    </submittedName>
</protein>
<evidence type="ECO:0000313" key="10">
    <source>
        <dbReference type="RefSeq" id="XP_022111709.1"/>
    </source>
</evidence>
<feature type="non-terminal residue" evidence="10">
    <location>
        <position position="297"/>
    </location>
</feature>
<dbReference type="PANTHER" id="PTHR45713">
    <property type="entry name" value="FTP DOMAIN-CONTAINING PROTEIN"/>
    <property type="match status" value="1"/>
</dbReference>
<dbReference type="SUPFAM" id="SSF49785">
    <property type="entry name" value="Galactose-binding domain-like"/>
    <property type="match status" value="2"/>
</dbReference>
<evidence type="ECO:0000256" key="7">
    <source>
        <dbReference type="ARBA" id="ARBA00023157"/>
    </source>
</evidence>
<dbReference type="OMA" id="TASHTEC"/>
<name>A0A8B8A1Z5_ACAPL</name>
<keyword evidence="4" id="KW-0479">Metal-binding</keyword>
<dbReference type="InterPro" id="IPR008979">
    <property type="entry name" value="Galactose-bd-like_sf"/>
</dbReference>
<evidence type="ECO:0000256" key="5">
    <source>
        <dbReference type="ARBA" id="ARBA00022734"/>
    </source>
</evidence>
<dbReference type="PANTHER" id="PTHR45713:SF15">
    <property type="entry name" value="F5_8 TYPE C DOMAIN-CONTAINING PROTEIN"/>
    <property type="match status" value="1"/>
</dbReference>
<organism evidence="9 10">
    <name type="scientific">Acanthaster planci</name>
    <name type="common">Crown-of-thorns starfish</name>
    <dbReference type="NCBI Taxonomy" id="133434"/>
    <lineage>
        <taxon>Eukaryota</taxon>
        <taxon>Metazoa</taxon>
        <taxon>Echinodermata</taxon>
        <taxon>Eleutherozoa</taxon>
        <taxon>Asterozoa</taxon>
        <taxon>Asteroidea</taxon>
        <taxon>Valvatacea</taxon>
        <taxon>Valvatida</taxon>
        <taxon>Acanthasteridae</taxon>
        <taxon>Acanthaster</taxon>
    </lineage>
</organism>
<evidence type="ECO:0000259" key="8">
    <source>
        <dbReference type="SMART" id="SM00607"/>
    </source>
</evidence>
<proteinExistence type="inferred from homology"/>
<comment type="subunit">
    <text evidence="3">Homotrimer.</text>
</comment>
<evidence type="ECO:0000256" key="2">
    <source>
        <dbReference type="ARBA" id="ARBA00010147"/>
    </source>
</evidence>
<dbReference type="GO" id="GO:0042806">
    <property type="term" value="F:fucose binding"/>
    <property type="evidence" value="ECO:0007669"/>
    <property type="project" value="UniProtKB-ARBA"/>
</dbReference>
<dbReference type="SMART" id="SM00607">
    <property type="entry name" value="FTP"/>
    <property type="match status" value="2"/>
</dbReference>
<accession>A0A8B8A1Z5</accession>
<evidence type="ECO:0000256" key="1">
    <source>
        <dbReference type="ARBA" id="ARBA00002219"/>
    </source>
</evidence>
<evidence type="ECO:0000256" key="6">
    <source>
        <dbReference type="ARBA" id="ARBA00022837"/>
    </source>
</evidence>
<gene>
    <name evidence="10" type="primary">LOC110990943</name>
</gene>
<sequence>MANPTVSARYVSVELSWNCLQLAEVMVTTETTGSTIDITGKPTSQSSTYLDWSANRAVDGNPDTASHTECPSVQWWKIDLQEIYSLTKITIVNRRDCCGERLAGAIVRAGVNSAHTQNTQIGGNVTSSQASNGAMIDFLANPNVSAQYVSVELYGSQCLQLAEVIIATETTGSTIDLTGKPVSQSSTYLNWSANRAVDGDLGTASHTECPSVQWWKVDLQAMYCLTKITIVNRRDCCGERLEGAIVRAGVNSDQSQNTQIGDPVTSTQATDGAVIDFIANLNVSARYISVEVPGSKC</sequence>
<evidence type="ECO:0000256" key="4">
    <source>
        <dbReference type="ARBA" id="ARBA00022723"/>
    </source>
</evidence>
<dbReference type="InterPro" id="IPR051941">
    <property type="entry name" value="BG_Antigen-Binding_Lectin"/>
</dbReference>
<keyword evidence="6" id="KW-0106">Calcium</keyword>
<keyword evidence="9" id="KW-1185">Reference proteome</keyword>
<dbReference type="KEGG" id="aplc:110990943"/>